<dbReference type="InterPro" id="IPR002073">
    <property type="entry name" value="PDEase_catalytic_dom"/>
</dbReference>
<dbReference type="PANTHER" id="PTHR11347">
    <property type="entry name" value="CYCLIC NUCLEOTIDE PHOSPHODIESTERASE"/>
    <property type="match status" value="1"/>
</dbReference>
<dbReference type="EMBL" id="FN655315">
    <property type="protein sequence ID" value="CBY38750.1"/>
    <property type="molecule type" value="Genomic_DNA"/>
</dbReference>
<dbReference type="Proteomes" id="UP000011014">
    <property type="component" value="Unassembled WGS sequence"/>
</dbReference>
<dbReference type="PROSITE" id="PS51845">
    <property type="entry name" value="PDEASE_I_2"/>
    <property type="match status" value="1"/>
</dbReference>
<dbReference type="InterPro" id="IPR036971">
    <property type="entry name" value="PDEase_catalytic_dom_sf"/>
</dbReference>
<keyword evidence="1" id="KW-0479">Metal-binding</keyword>
<protein>
    <recommendedName>
        <fullName evidence="3">PDEase domain-containing protein</fullName>
    </recommendedName>
</protein>
<organism evidence="4">
    <name type="scientific">Oikopleura dioica</name>
    <name type="common">Tunicate</name>
    <dbReference type="NCBI Taxonomy" id="34765"/>
    <lineage>
        <taxon>Eukaryota</taxon>
        <taxon>Metazoa</taxon>
        <taxon>Chordata</taxon>
        <taxon>Tunicata</taxon>
        <taxon>Appendicularia</taxon>
        <taxon>Copelata</taxon>
        <taxon>Oikopleuridae</taxon>
        <taxon>Oikopleura</taxon>
    </lineage>
</organism>
<keyword evidence="2" id="KW-0378">Hydrolase</keyword>
<dbReference type="GO" id="GO:0007165">
    <property type="term" value="P:signal transduction"/>
    <property type="evidence" value="ECO:0007669"/>
    <property type="project" value="InterPro"/>
</dbReference>
<feature type="domain" description="PDEase" evidence="3">
    <location>
        <begin position="1"/>
        <end position="102"/>
    </location>
</feature>
<proteinExistence type="predicted"/>
<reference evidence="4" key="1">
    <citation type="journal article" date="2010" name="Science">
        <title>Plasticity of animal genome architecture unmasked by rapid evolution of a pelagic tunicate.</title>
        <authorList>
            <person name="Denoeud F."/>
            <person name="Henriet S."/>
            <person name="Mungpakdee S."/>
            <person name="Aury J.M."/>
            <person name="Da Silva C."/>
            <person name="Brinkmann H."/>
            <person name="Mikhaleva J."/>
            <person name="Olsen L.C."/>
            <person name="Jubin C."/>
            <person name="Canestro C."/>
            <person name="Bouquet J.M."/>
            <person name="Danks G."/>
            <person name="Poulain J."/>
            <person name="Campsteijn C."/>
            <person name="Adamski M."/>
            <person name="Cross I."/>
            <person name="Yadetie F."/>
            <person name="Muffato M."/>
            <person name="Louis A."/>
            <person name="Butcher S."/>
            <person name="Tsagkogeorga G."/>
            <person name="Konrad A."/>
            <person name="Singh S."/>
            <person name="Jensen M.F."/>
            <person name="Cong E.H."/>
            <person name="Eikeseth-Otteraa H."/>
            <person name="Noel B."/>
            <person name="Anthouard V."/>
            <person name="Porcel B.M."/>
            <person name="Kachouri-Lafond R."/>
            <person name="Nishino A."/>
            <person name="Ugolini M."/>
            <person name="Chourrout P."/>
            <person name="Nishida H."/>
            <person name="Aasland R."/>
            <person name="Huzurbazar S."/>
            <person name="Westhof E."/>
            <person name="Delsuc F."/>
            <person name="Lehrach H."/>
            <person name="Reinhardt R."/>
            <person name="Weissenbach J."/>
            <person name="Roy S.W."/>
            <person name="Artiguenave F."/>
            <person name="Postlethwait J.H."/>
            <person name="Manak J.R."/>
            <person name="Thompson E.M."/>
            <person name="Jaillon O."/>
            <person name="Du Pasquier L."/>
            <person name="Boudinot P."/>
            <person name="Liberles D.A."/>
            <person name="Volff J.N."/>
            <person name="Philippe H."/>
            <person name="Lenhard B."/>
            <person name="Roest Crollius H."/>
            <person name="Wincker P."/>
            <person name="Chourrout D."/>
        </authorList>
    </citation>
    <scope>NUCLEOTIDE SEQUENCE [LARGE SCALE GENOMIC DNA]</scope>
</reference>
<dbReference type="Gene3D" id="1.10.1300.10">
    <property type="entry name" value="3'5'-cyclic nucleotide phosphodiesterase, catalytic domain"/>
    <property type="match status" value="1"/>
</dbReference>
<name>E4YTG1_OIKDI</name>
<gene>
    <name evidence="4" type="ORF">GSOID_T00019269001</name>
</gene>
<evidence type="ECO:0000256" key="2">
    <source>
        <dbReference type="ARBA" id="ARBA00022801"/>
    </source>
</evidence>
<dbReference type="AlphaFoldDB" id="E4YTG1"/>
<accession>E4YTG1</accession>
<dbReference type="SUPFAM" id="SSF109604">
    <property type="entry name" value="HD-domain/PDEase-like"/>
    <property type="match status" value="1"/>
</dbReference>
<dbReference type="GO" id="GO:0046872">
    <property type="term" value="F:metal ion binding"/>
    <property type="evidence" value="ECO:0007669"/>
    <property type="project" value="UniProtKB-KW"/>
</dbReference>
<sequence length="102" mass="11514">MRYLLGELLAAYGLIDKFDIQFDTLVRFADQLEFGYNLHSNPYHNSLHACDVLQTTHYHIHASGISNWLSEKCSHSGARGHPSWSKRGFLRRSNVGPLTLGG</sequence>
<evidence type="ECO:0000313" key="4">
    <source>
        <dbReference type="EMBL" id="CBY38750.1"/>
    </source>
</evidence>
<evidence type="ECO:0000259" key="3">
    <source>
        <dbReference type="PROSITE" id="PS51845"/>
    </source>
</evidence>
<evidence type="ECO:0000256" key="1">
    <source>
        <dbReference type="ARBA" id="ARBA00022723"/>
    </source>
</evidence>
<dbReference type="GO" id="GO:0004114">
    <property type="term" value="F:3',5'-cyclic-nucleotide phosphodiesterase activity"/>
    <property type="evidence" value="ECO:0007669"/>
    <property type="project" value="InterPro"/>
</dbReference>
<feature type="non-terminal residue" evidence="4">
    <location>
        <position position="102"/>
    </location>
</feature>